<gene>
    <name evidence="1" type="ORF">Tam10B_0786</name>
</gene>
<name>A0A229VZI5_9BIFI</name>
<keyword evidence="2" id="KW-1185">Reference proteome</keyword>
<dbReference type="Proteomes" id="UP000215433">
    <property type="component" value="Unassembled WGS sequence"/>
</dbReference>
<protein>
    <submittedName>
        <fullName evidence="1">Uncharacterized protein</fullName>
    </submittedName>
</protein>
<dbReference type="EMBL" id="NEWD01000007">
    <property type="protein sequence ID" value="OXN00830.1"/>
    <property type="molecule type" value="Genomic_DNA"/>
</dbReference>
<reference evidence="1 2" key="1">
    <citation type="submission" date="2017-05" db="EMBL/GenBank/DDBJ databases">
        <title>Bifidobacterium vansinderenii sp. nov.</title>
        <authorList>
            <person name="Lugli G.A."/>
            <person name="Duranti S."/>
            <person name="Mangifesta M."/>
        </authorList>
    </citation>
    <scope>NUCLEOTIDE SEQUENCE [LARGE SCALE GENOMIC DNA]</scope>
    <source>
        <strain evidence="1 2">Tam10B</strain>
    </source>
</reference>
<sequence>MNMKNSMMRGLALYGASVMAGSYSKANQTVIDLARAAETR</sequence>
<organism evidence="1 2">
    <name type="scientific">Bifidobacterium vansinderenii</name>
    <dbReference type="NCBI Taxonomy" id="1984871"/>
    <lineage>
        <taxon>Bacteria</taxon>
        <taxon>Bacillati</taxon>
        <taxon>Actinomycetota</taxon>
        <taxon>Actinomycetes</taxon>
        <taxon>Bifidobacteriales</taxon>
        <taxon>Bifidobacteriaceae</taxon>
        <taxon>Bifidobacterium</taxon>
    </lineage>
</organism>
<evidence type="ECO:0000313" key="1">
    <source>
        <dbReference type="EMBL" id="OXN00830.1"/>
    </source>
</evidence>
<evidence type="ECO:0000313" key="2">
    <source>
        <dbReference type="Proteomes" id="UP000215433"/>
    </source>
</evidence>
<comment type="caution">
    <text evidence="1">The sequence shown here is derived from an EMBL/GenBank/DDBJ whole genome shotgun (WGS) entry which is preliminary data.</text>
</comment>
<proteinExistence type="predicted"/>
<accession>A0A229VZI5</accession>
<dbReference type="RefSeq" id="WP_269843570.1">
    <property type="nucleotide sequence ID" value="NZ_NEWD01000007.1"/>
</dbReference>
<dbReference type="AlphaFoldDB" id="A0A229VZI5"/>